<comment type="similarity">
    <text evidence="1">Belongs to the ATP-dependent AMP-binding enzyme family.</text>
</comment>
<dbReference type="EC" id="6.2.1.3" evidence="7"/>
<dbReference type="InterPro" id="IPR025110">
    <property type="entry name" value="AMP-bd_C"/>
</dbReference>
<dbReference type="NCBIfam" id="NF006134">
    <property type="entry name" value="PRK08279.1"/>
    <property type="match status" value="1"/>
</dbReference>
<dbReference type="Gene3D" id="3.40.50.12780">
    <property type="entry name" value="N-terminal domain of ligase-like"/>
    <property type="match status" value="1"/>
</dbReference>
<keyword evidence="8" id="KW-1185">Reference proteome</keyword>
<reference evidence="8" key="1">
    <citation type="journal article" date="2019" name="Int. J. Syst. Evol. Microbiol.">
        <title>The Global Catalogue of Microorganisms (GCM) 10K type strain sequencing project: providing services to taxonomists for standard genome sequencing and annotation.</title>
        <authorList>
            <consortium name="The Broad Institute Genomics Platform"/>
            <consortium name="The Broad Institute Genome Sequencing Center for Infectious Disease"/>
            <person name="Wu L."/>
            <person name="Ma J."/>
        </authorList>
    </citation>
    <scope>NUCLEOTIDE SEQUENCE [LARGE SCALE GENOMIC DNA]</scope>
    <source>
        <strain evidence="8">CCUG 58127</strain>
    </source>
</reference>
<evidence type="ECO:0000259" key="5">
    <source>
        <dbReference type="Pfam" id="PF00501"/>
    </source>
</evidence>
<dbReference type="Proteomes" id="UP001596298">
    <property type="component" value="Unassembled WGS sequence"/>
</dbReference>
<evidence type="ECO:0000313" key="7">
    <source>
        <dbReference type="EMBL" id="MFC6704450.1"/>
    </source>
</evidence>
<dbReference type="GO" id="GO:0004467">
    <property type="term" value="F:long-chain fatty acid-CoA ligase activity"/>
    <property type="evidence" value="ECO:0007669"/>
    <property type="project" value="UniProtKB-EC"/>
</dbReference>
<dbReference type="PANTHER" id="PTHR43107:SF15">
    <property type="entry name" value="FATTY ACID TRANSPORT PROTEIN 3, ISOFORM A"/>
    <property type="match status" value="1"/>
</dbReference>
<evidence type="ECO:0000259" key="6">
    <source>
        <dbReference type="Pfam" id="PF13193"/>
    </source>
</evidence>
<name>A0ABW2AC83_9MICO</name>
<organism evidence="7 8">
    <name type="scientific">Flexivirga alba</name>
    <dbReference type="NCBI Taxonomy" id="702742"/>
    <lineage>
        <taxon>Bacteria</taxon>
        <taxon>Bacillati</taxon>
        <taxon>Actinomycetota</taxon>
        <taxon>Actinomycetes</taxon>
        <taxon>Micrococcales</taxon>
        <taxon>Dermacoccaceae</taxon>
        <taxon>Flexivirga</taxon>
    </lineage>
</organism>
<accession>A0ABW2AC83</accession>
<dbReference type="Pfam" id="PF00501">
    <property type="entry name" value="AMP-binding"/>
    <property type="match status" value="1"/>
</dbReference>
<dbReference type="SUPFAM" id="SSF56801">
    <property type="entry name" value="Acetyl-CoA synthetase-like"/>
    <property type="match status" value="1"/>
</dbReference>
<dbReference type="InterPro" id="IPR045851">
    <property type="entry name" value="AMP-bd_C_sf"/>
</dbReference>
<dbReference type="PANTHER" id="PTHR43107">
    <property type="entry name" value="LONG-CHAIN FATTY ACID TRANSPORT PROTEIN"/>
    <property type="match status" value="1"/>
</dbReference>
<sequence>MSPQTRQRVSLLDLGKGALGILPDLPLLAREAPGLLLRKPTAKNSLGLIFQNNAARHPDRDFVKGEGADGTVRALTYGEANAIVNRYAHVLQAHGVKRGDVVGLMAHNCIDNLLVMLATVKLGAIAGLLNYNQRADVLAHSLGILNARVMVVEDSCTEGLATAGDAAKAQQVLTFSELSEAAKAQGEDNPAACAQVIAHEKAFYIFTSGTTGMPKASVMSHFRWLKSYSGLGALGVRLKSTDTMYCPLPLYHNNAVTVALSSVLVSGASMAIAPKFSASRFWDDCIRYDATAFVYIGELCRYLLAQPAKPVDRQHKVRVIVGNGLRPDIWDDFQGRFGISRIAEFYGASECNIAFINAYNLDQTAGTCPLPYKVVAYDVETGAATRNEKGRLSKVKKGDVGLLLAKVTGRAPFDGYTDEDATEAKLLRGGFKDGDVWFNTGDLVRDQGFTHVAFVDRLGDTFRWKGENVATTEVEGAIDEFPSVDDVTVYGVQVPGTDGKAGMAAVVLHDGQEFDGPGVAAHVATSLPAYAMPLFIRVTDSLEHTSTFKSRKIELRNQSFVKPGGDPVYVLTDQERGYAPLYDGYIDDVIAGKFPRV</sequence>
<feature type="domain" description="AMP-binding enzyme C-terminal" evidence="6">
    <location>
        <begin position="473"/>
        <end position="549"/>
    </location>
</feature>
<gene>
    <name evidence="7" type="ORF">ACFQDH_03995</name>
</gene>
<protein>
    <submittedName>
        <fullName evidence="7">Long-chain-acyl-CoA synthetase</fullName>
        <ecNumber evidence="7">6.2.1.3</ecNumber>
    </submittedName>
</protein>
<evidence type="ECO:0000256" key="3">
    <source>
        <dbReference type="ARBA" id="ARBA00022741"/>
    </source>
</evidence>
<dbReference type="PROSITE" id="PS00455">
    <property type="entry name" value="AMP_BINDING"/>
    <property type="match status" value="1"/>
</dbReference>
<evidence type="ECO:0000256" key="1">
    <source>
        <dbReference type="ARBA" id="ARBA00006432"/>
    </source>
</evidence>
<dbReference type="RefSeq" id="WP_382398691.1">
    <property type="nucleotide sequence ID" value="NZ_JBHSWH010000001.1"/>
</dbReference>
<evidence type="ECO:0000256" key="4">
    <source>
        <dbReference type="ARBA" id="ARBA00022840"/>
    </source>
</evidence>
<dbReference type="InterPro" id="IPR042099">
    <property type="entry name" value="ANL_N_sf"/>
</dbReference>
<evidence type="ECO:0000256" key="2">
    <source>
        <dbReference type="ARBA" id="ARBA00022598"/>
    </source>
</evidence>
<dbReference type="InterPro" id="IPR020845">
    <property type="entry name" value="AMP-binding_CS"/>
</dbReference>
<keyword evidence="3" id="KW-0547">Nucleotide-binding</keyword>
<proteinExistence type="inferred from homology"/>
<dbReference type="Gene3D" id="3.30.300.30">
    <property type="match status" value="1"/>
</dbReference>
<keyword evidence="2 7" id="KW-0436">Ligase</keyword>
<keyword evidence="4" id="KW-0067">ATP-binding</keyword>
<dbReference type="InterPro" id="IPR000873">
    <property type="entry name" value="AMP-dep_synth/lig_dom"/>
</dbReference>
<feature type="domain" description="AMP-dependent synthetase/ligase" evidence="5">
    <location>
        <begin position="50"/>
        <end position="390"/>
    </location>
</feature>
<dbReference type="Pfam" id="PF13193">
    <property type="entry name" value="AMP-binding_C"/>
    <property type="match status" value="1"/>
</dbReference>
<dbReference type="EMBL" id="JBHSWH010000001">
    <property type="protein sequence ID" value="MFC6704450.1"/>
    <property type="molecule type" value="Genomic_DNA"/>
</dbReference>
<evidence type="ECO:0000313" key="8">
    <source>
        <dbReference type="Proteomes" id="UP001596298"/>
    </source>
</evidence>
<comment type="caution">
    <text evidence="7">The sequence shown here is derived from an EMBL/GenBank/DDBJ whole genome shotgun (WGS) entry which is preliminary data.</text>
</comment>